<dbReference type="SUPFAM" id="SSF63737">
    <property type="entry name" value="Leukotriene A4 hydrolase N-terminal domain"/>
    <property type="match status" value="1"/>
</dbReference>
<comment type="catalytic activity">
    <reaction evidence="1">
        <text>Release of an N-terminal amino acid, Xaa-|-Yaa- from a peptide, amide or arylamide. Xaa is preferably Ala, but may be most amino acids including Pro (slow action). When a terminal hydrophobic residue is followed by a prolyl residue, the two may be released as an intact Xaa-Pro dipeptide.</text>
        <dbReference type="EC" id="3.4.11.2"/>
    </reaction>
</comment>
<organism evidence="14 15">
    <name type="scientific">Fibrivirga algicola</name>
    <dbReference type="NCBI Taxonomy" id="2950420"/>
    <lineage>
        <taxon>Bacteria</taxon>
        <taxon>Pseudomonadati</taxon>
        <taxon>Bacteroidota</taxon>
        <taxon>Cytophagia</taxon>
        <taxon>Cytophagales</taxon>
        <taxon>Spirosomataceae</taxon>
        <taxon>Fibrivirga</taxon>
    </lineage>
</organism>
<accession>A0ABX0QEM9</accession>
<name>A0ABX0QEM9_9BACT</name>
<comment type="similarity">
    <text evidence="3">Belongs to the peptidase M1 family.</text>
</comment>
<dbReference type="InterPro" id="IPR045357">
    <property type="entry name" value="Aminopeptidase_N-like_N"/>
</dbReference>
<evidence type="ECO:0000256" key="8">
    <source>
        <dbReference type="ARBA" id="ARBA00022723"/>
    </source>
</evidence>
<reference evidence="15" key="2">
    <citation type="submission" date="2023-07" db="EMBL/GenBank/DDBJ databases">
        <authorList>
            <person name="Jung D.-H."/>
        </authorList>
    </citation>
    <scope>NUCLEOTIDE SEQUENCE [LARGE SCALE GENOMIC DNA]</scope>
    <source>
        <strain evidence="15">JA-25</strain>
    </source>
</reference>
<keyword evidence="6 14" id="KW-0031">Aminopeptidase</keyword>
<gene>
    <name evidence="14" type="ORF">F7231_03960</name>
</gene>
<dbReference type="InterPro" id="IPR001930">
    <property type="entry name" value="Peptidase_M1"/>
</dbReference>
<keyword evidence="7" id="KW-0645">Protease</keyword>
<evidence type="ECO:0000313" key="14">
    <source>
        <dbReference type="EMBL" id="NID09313.1"/>
    </source>
</evidence>
<keyword evidence="10" id="KW-0862">Zinc</keyword>
<feature type="domain" description="Peptidase M1 membrane alanine aminopeptidase" evidence="12">
    <location>
        <begin position="241"/>
        <end position="448"/>
    </location>
</feature>
<dbReference type="PRINTS" id="PR00756">
    <property type="entry name" value="ALADIPTASE"/>
</dbReference>
<evidence type="ECO:0000256" key="7">
    <source>
        <dbReference type="ARBA" id="ARBA00022670"/>
    </source>
</evidence>
<comment type="cofactor">
    <cofactor evidence="2">
        <name>Zn(2+)</name>
        <dbReference type="ChEBI" id="CHEBI:29105"/>
    </cofactor>
</comment>
<evidence type="ECO:0000259" key="12">
    <source>
        <dbReference type="Pfam" id="PF01433"/>
    </source>
</evidence>
<feature type="domain" description="Aminopeptidase N-like N-terminal" evidence="13">
    <location>
        <begin position="130"/>
        <end position="199"/>
    </location>
</feature>
<dbReference type="InterPro" id="IPR050344">
    <property type="entry name" value="Peptidase_M1_aminopeptidases"/>
</dbReference>
<dbReference type="CDD" id="cd09602">
    <property type="entry name" value="M1_APN"/>
    <property type="match status" value="1"/>
</dbReference>
<dbReference type="PANTHER" id="PTHR11533:SF174">
    <property type="entry name" value="PUROMYCIN-SENSITIVE AMINOPEPTIDASE-RELATED"/>
    <property type="match status" value="1"/>
</dbReference>
<keyword evidence="11" id="KW-0482">Metalloprotease</keyword>
<dbReference type="EC" id="3.4.11.2" evidence="4"/>
<dbReference type="Gene3D" id="1.10.390.10">
    <property type="entry name" value="Neutral Protease Domain 2"/>
    <property type="match status" value="1"/>
</dbReference>
<evidence type="ECO:0000259" key="13">
    <source>
        <dbReference type="Pfam" id="PF17900"/>
    </source>
</evidence>
<keyword evidence="15" id="KW-1185">Reference proteome</keyword>
<evidence type="ECO:0000256" key="1">
    <source>
        <dbReference type="ARBA" id="ARBA00000098"/>
    </source>
</evidence>
<evidence type="ECO:0000256" key="2">
    <source>
        <dbReference type="ARBA" id="ARBA00001947"/>
    </source>
</evidence>
<dbReference type="Gene3D" id="2.60.40.1730">
    <property type="entry name" value="tricorn interacting facor f3 domain"/>
    <property type="match status" value="1"/>
</dbReference>
<dbReference type="EMBL" id="WAEL01000001">
    <property type="protein sequence ID" value="NID09313.1"/>
    <property type="molecule type" value="Genomic_DNA"/>
</dbReference>
<evidence type="ECO:0000256" key="4">
    <source>
        <dbReference type="ARBA" id="ARBA00012564"/>
    </source>
</evidence>
<evidence type="ECO:0000256" key="10">
    <source>
        <dbReference type="ARBA" id="ARBA00022833"/>
    </source>
</evidence>
<dbReference type="SUPFAM" id="SSF55486">
    <property type="entry name" value="Metalloproteases ('zincins'), catalytic domain"/>
    <property type="match status" value="1"/>
</dbReference>
<dbReference type="InterPro" id="IPR027268">
    <property type="entry name" value="Peptidase_M4/M1_CTD_sf"/>
</dbReference>
<evidence type="ECO:0000256" key="6">
    <source>
        <dbReference type="ARBA" id="ARBA00022438"/>
    </source>
</evidence>
<dbReference type="Pfam" id="PF17900">
    <property type="entry name" value="Peptidase_M1_N"/>
    <property type="match status" value="1"/>
</dbReference>
<evidence type="ECO:0000256" key="3">
    <source>
        <dbReference type="ARBA" id="ARBA00010136"/>
    </source>
</evidence>
<evidence type="ECO:0000256" key="11">
    <source>
        <dbReference type="ARBA" id="ARBA00023049"/>
    </source>
</evidence>
<comment type="caution">
    <text evidence="14">The sequence shown here is derived from an EMBL/GenBank/DDBJ whole genome shotgun (WGS) entry which is preliminary data.</text>
</comment>
<evidence type="ECO:0000256" key="5">
    <source>
        <dbReference type="ARBA" id="ARBA00015611"/>
    </source>
</evidence>
<protein>
    <recommendedName>
        <fullName evidence="5">Aminopeptidase N</fullName>
        <ecNumber evidence="4">3.4.11.2</ecNumber>
    </recommendedName>
</protein>
<dbReference type="InterPro" id="IPR014782">
    <property type="entry name" value="Peptidase_M1_dom"/>
</dbReference>
<dbReference type="InterPro" id="IPR042097">
    <property type="entry name" value="Aminopeptidase_N-like_N_sf"/>
</dbReference>
<dbReference type="PANTHER" id="PTHR11533">
    <property type="entry name" value="PROTEASE M1 ZINC METALLOPROTEASE"/>
    <property type="match status" value="1"/>
</dbReference>
<proteinExistence type="inferred from homology"/>
<dbReference type="GO" id="GO:0004177">
    <property type="term" value="F:aminopeptidase activity"/>
    <property type="evidence" value="ECO:0007669"/>
    <property type="project" value="UniProtKB-KW"/>
</dbReference>
<dbReference type="Pfam" id="PF01433">
    <property type="entry name" value="Peptidase_M1"/>
    <property type="match status" value="1"/>
</dbReference>
<evidence type="ECO:0000313" key="15">
    <source>
        <dbReference type="Proteomes" id="UP000606008"/>
    </source>
</evidence>
<keyword evidence="9" id="KW-0378">Hydrolase</keyword>
<dbReference type="Proteomes" id="UP000606008">
    <property type="component" value="Unassembled WGS sequence"/>
</dbReference>
<sequence>MASVGQSRSAAAADQPVVETGVSKTLAIHRKQTISQLAYTLKFDVPEQKNQPIPATETISFRWKPNGQPVQIDFKEQRDHLQRILVNEVEIPIVFDKEHILIAPNRLTAGVNRVTIQFTAGNLSLNRNDDFLYTLLVPDRARTVFPCFDQPDLKAPFQLTLTLPDTWRAMTNAPLQESTRADARQTLRFGVTEPISTYLFSFAAGRFVPLTQQWNNQAMNFLHRETDTTKIRLSLAPIFKTHSDAITFLEDYTQIPYPFKKFDFVAIPDFQYGGMEHVGAIQYRASSLFLDNGATRDQKLARASLIAHETAHMWFGDLVTMRWFDDVWMKEVFANFMADKITQVSMADGNYDLEFLIAHFPAAYDVDRTQGANPIGQPLANLQEAGTLYGGIIYHKAPIMMRQLERLMGKEALRNGLRDYLKKYAYGNASWPDLIAILDSYTPADLQRWNRVWVNETGRPRFTYELKTDQAKISQLTVAQTSEDGSTRQWPQFFEVALVYPDRVEELTVNMNQPTVALTQAIGKAEPLFMVFNSSGQGYGIFPVDERMLSGLDQLKNPVMRASAYISLYENMLAGKSVTPAQLATLYQRQLSREPEELNLRLLTNQLSSLVWDFTRPDDRPTLAASAEQALWQALEQETQAGKKKLLFRCYQSIALSTEARDRLYAIWKDQKAPAGVTLTEDDYTSLALALAVRDYPADRLLQQQLSRIKNPDRRKRLQFLMPALSPNVVERNAFFESLNDVSNRERESYVTTALGYLHHPLRAATSVSYVKPSLELLEDIQRTGDIFFPESWLRSTLGSYQTPEVANLVRTFLAERPTYNPRLKAKLLQAADGPFRAAKLLYPDR</sequence>
<keyword evidence="8" id="KW-0479">Metal-binding</keyword>
<evidence type="ECO:0000256" key="9">
    <source>
        <dbReference type="ARBA" id="ARBA00022801"/>
    </source>
</evidence>
<reference evidence="15" key="1">
    <citation type="submission" date="2019-09" db="EMBL/GenBank/DDBJ databases">
        <authorList>
            <person name="Jung D.-H."/>
        </authorList>
    </citation>
    <scope>NUCLEOTIDE SEQUENCE [LARGE SCALE GENOMIC DNA]</scope>
    <source>
        <strain evidence="15">JA-25</strain>
    </source>
</reference>